<evidence type="ECO:0000256" key="1">
    <source>
        <dbReference type="SAM" id="MobiDB-lite"/>
    </source>
</evidence>
<accession>A0A6A5KUZ5</accession>
<protein>
    <submittedName>
        <fullName evidence="3">Uncharacterized protein</fullName>
    </submittedName>
</protein>
<keyword evidence="2" id="KW-0812">Transmembrane</keyword>
<evidence type="ECO:0000256" key="2">
    <source>
        <dbReference type="SAM" id="Phobius"/>
    </source>
</evidence>
<keyword evidence="2" id="KW-1133">Transmembrane helix</keyword>
<dbReference type="Proteomes" id="UP000800040">
    <property type="component" value="Unassembled WGS sequence"/>
</dbReference>
<name>A0A6A5KUZ5_9PLEO</name>
<organism evidence="3 4">
    <name type="scientific">Decorospora gaudefroyi</name>
    <dbReference type="NCBI Taxonomy" id="184978"/>
    <lineage>
        <taxon>Eukaryota</taxon>
        <taxon>Fungi</taxon>
        <taxon>Dikarya</taxon>
        <taxon>Ascomycota</taxon>
        <taxon>Pezizomycotina</taxon>
        <taxon>Dothideomycetes</taxon>
        <taxon>Pleosporomycetidae</taxon>
        <taxon>Pleosporales</taxon>
        <taxon>Pleosporineae</taxon>
        <taxon>Pleosporaceae</taxon>
        <taxon>Decorospora</taxon>
    </lineage>
</organism>
<dbReference type="AlphaFoldDB" id="A0A6A5KUZ5"/>
<feature type="transmembrane region" description="Helical" evidence="2">
    <location>
        <begin position="62"/>
        <end position="84"/>
    </location>
</feature>
<keyword evidence="2" id="KW-0472">Membrane</keyword>
<proteinExistence type="predicted"/>
<reference evidence="3" key="1">
    <citation type="submission" date="2020-01" db="EMBL/GenBank/DDBJ databases">
        <authorList>
            <consortium name="DOE Joint Genome Institute"/>
            <person name="Haridas S."/>
            <person name="Albert R."/>
            <person name="Binder M."/>
            <person name="Bloem J."/>
            <person name="Labutti K."/>
            <person name="Salamov A."/>
            <person name="Andreopoulos B."/>
            <person name="Baker S.E."/>
            <person name="Barry K."/>
            <person name="Bills G."/>
            <person name="Bluhm B.H."/>
            <person name="Cannon C."/>
            <person name="Castanera R."/>
            <person name="Culley D.E."/>
            <person name="Daum C."/>
            <person name="Ezra D."/>
            <person name="Gonzalez J.B."/>
            <person name="Henrissat B."/>
            <person name="Kuo A."/>
            <person name="Liang C."/>
            <person name="Lipzen A."/>
            <person name="Lutzoni F."/>
            <person name="Magnuson J."/>
            <person name="Mondo S."/>
            <person name="Nolan M."/>
            <person name="Ohm R."/>
            <person name="Pangilinan J."/>
            <person name="Park H.-J."/>
            <person name="Ramirez L."/>
            <person name="Alfaro M."/>
            <person name="Sun H."/>
            <person name="Tritt A."/>
            <person name="Yoshinaga Y."/>
            <person name="Zwiers L.-H."/>
            <person name="Turgeon B.G."/>
            <person name="Goodwin S.B."/>
            <person name="Spatafora J.W."/>
            <person name="Crous P.W."/>
            <person name="Grigoriev I.V."/>
        </authorList>
    </citation>
    <scope>NUCLEOTIDE SEQUENCE</scope>
    <source>
        <strain evidence="3">P77</strain>
    </source>
</reference>
<dbReference type="EMBL" id="ML975246">
    <property type="protein sequence ID" value="KAF1839169.1"/>
    <property type="molecule type" value="Genomic_DNA"/>
</dbReference>
<evidence type="ECO:0000313" key="3">
    <source>
        <dbReference type="EMBL" id="KAF1839169.1"/>
    </source>
</evidence>
<feature type="transmembrane region" description="Helical" evidence="2">
    <location>
        <begin position="34"/>
        <end position="50"/>
    </location>
</feature>
<sequence>MNFYFFDLFFWPGGGAFLLHLSFSSSLRPATRGVLVVSTCTILFLFVVAVRRRKPVEAVFSAAKLCAYDLFIVVSALLIFTIFFSPLQNSLEHLQPHRQPRLARTLTASTSKSACTPTFTQSARRPSPTTGLRRQQAC</sequence>
<keyword evidence="4" id="KW-1185">Reference proteome</keyword>
<feature type="region of interest" description="Disordered" evidence="1">
    <location>
        <begin position="108"/>
        <end position="138"/>
    </location>
</feature>
<evidence type="ECO:0000313" key="4">
    <source>
        <dbReference type="Proteomes" id="UP000800040"/>
    </source>
</evidence>
<gene>
    <name evidence="3" type="ORF">BDW02DRAFT_230260</name>
</gene>